<reference evidence="1" key="1">
    <citation type="submission" date="2023-07" db="EMBL/GenBank/DDBJ databases">
        <title>Two novel species in the genus Flavivirga.</title>
        <authorList>
            <person name="Kwon K."/>
        </authorList>
    </citation>
    <scope>NUCLEOTIDE SEQUENCE</scope>
    <source>
        <strain evidence="1">KACC 14157</strain>
    </source>
</reference>
<name>A0ABT8X691_9FLAO</name>
<sequence length="222" mass="25620">MKRITLIFIISLMLSCGNEKVVLLPEIDHANITEIHDVSPAYLFYDITQKDSVELNRKNLISTTNWLVNVDKRLTLKQVIPHIKFLQDKKKSSSHKKKGVKNYFTCNDTSKKNLGFIEFTDVVYHFNDNGHEIDSNINMTQLLVHDINDLNIITKDNRLFNTDITSLLNIIVDSLDSNSKEYQILLELDEDLTFQDYISVKSILAEIENEHIKISNHEGISN</sequence>
<evidence type="ECO:0000313" key="1">
    <source>
        <dbReference type="EMBL" id="MDO5989494.1"/>
    </source>
</evidence>
<proteinExistence type="predicted"/>
<protein>
    <recommendedName>
        <fullName evidence="3">Lipoprotein</fullName>
    </recommendedName>
</protein>
<dbReference type="EMBL" id="JAUOEM010000008">
    <property type="protein sequence ID" value="MDO5989494.1"/>
    <property type="molecule type" value="Genomic_DNA"/>
</dbReference>
<keyword evidence="2" id="KW-1185">Reference proteome</keyword>
<accession>A0ABT8X691</accession>
<gene>
    <name evidence="1" type="ORF">Q4Q39_18980</name>
</gene>
<dbReference type="RefSeq" id="WP_303284154.1">
    <property type="nucleotide sequence ID" value="NZ_BAABCZ010000008.1"/>
</dbReference>
<dbReference type="Proteomes" id="UP001176891">
    <property type="component" value="Unassembled WGS sequence"/>
</dbReference>
<evidence type="ECO:0000313" key="2">
    <source>
        <dbReference type="Proteomes" id="UP001176891"/>
    </source>
</evidence>
<comment type="caution">
    <text evidence="1">The sequence shown here is derived from an EMBL/GenBank/DDBJ whole genome shotgun (WGS) entry which is preliminary data.</text>
</comment>
<dbReference type="PROSITE" id="PS51257">
    <property type="entry name" value="PROKAR_LIPOPROTEIN"/>
    <property type="match status" value="1"/>
</dbReference>
<evidence type="ECO:0008006" key="3">
    <source>
        <dbReference type="Google" id="ProtNLM"/>
    </source>
</evidence>
<organism evidence="1 2">
    <name type="scientific">Flavivirga amylovorans</name>
    <dbReference type="NCBI Taxonomy" id="870486"/>
    <lineage>
        <taxon>Bacteria</taxon>
        <taxon>Pseudomonadati</taxon>
        <taxon>Bacteroidota</taxon>
        <taxon>Flavobacteriia</taxon>
        <taxon>Flavobacteriales</taxon>
        <taxon>Flavobacteriaceae</taxon>
        <taxon>Flavivirga</taxon>
    </lineage>
</organism>